<organism evidence="2">
    <name type="scientific">Candidatus Methanophaga sp. ANME-1 ERB7</name>
    <dbReference type="NCBI Taxonomy" id="2759913"/>
    <lineage>
        <taxon>Archaea</taxon>
        <taxon>Methanobacteriati</taxon>
        <taxon>Methanobacteriota</taxon>
        <taxon>Stenosarchaea group</taxon>
        <taxon>Methanomicrobia</taxon>
        <taxon>Candidatus Methanophagales</taxon>
        <taxon>Candidatus Methanophagaceae</taxon>
        <taxon>Candidatus Methanophaga</taxon>
    </lineage>
</organism>
<dbReference type="EMBL" id="MT631576">
    <property type="protein sequence ID" value="QNO54371.1"/>
    <property type="molecule type" value="Genomic_DNA"/>
</dbReference>
<evidence type="ECO:0000313" key="2">
    <source>
        <dbReference type="EMBL" id="QNO54371.1"/>
    </source>
</evidence>
<keyword evidence="1" id="KW-0472">Membrane</keyword>
<gene>
    <name evidence="2" type="ORF">DIMBOPOO_00044</name>
</gene>
<feature type="transmembrane region" description="Helical" evidence="1">
    <location>
        <begin position="36"/>
        <end position="56"/>
    </location>
</feature>
<feature type="transmembrane region" description="Helical" evidence="1">
    <location>
        <begin position="6"/>
        <end position="24"/>
    </location>
</feature>
<feature type="transmembrane region" description="Helical" evidence="1">
    <location>
        <begin position="62"/>
        <end position="83"/>
    </location>
</feature>
<evidence type="ECO:0000256" key="1">
    <source>
        <dbReference type="SAM" id="Phobius"/>
    </source>
</evidence>
<dbReference type="AlphaFoldDB" id="A0A7G9Z287"/>
<reference evidence="2" key="1">
    <citation type="submission" date="2020-06" db="EMBL/GenBank/DDBJ databases">
        <title>Unique genomic features of the anaerobic methanotrophic archaea.</title>
        <authorList>
            <person name="Chadwick G.L."/>
            <person name="Skennerton C.T."/>
            <person name="Laso-Perez R."/>
            <person name="Leu A.O."/>
            <person name="Speth D.R."/>
            <person name="Yu H."/>
            <person name="Morgan-Lang C."/>
            <person name="Hatzenpichler R."/>
            <person name="Goudeau D."/>
            <person name="Malmstrom R."/>
            <person name="Brazelton W.J."/>
            <person name="Woyke T."/>
            <person name="Hallam S.J."/>
            <person name="Tyson G.W."/>
            <person name="Wegener G."/>
            <person name="Boetius A."/>
            <person name="Orphan V."/>
        </authorList>
    </citation>
    <scope>NUCLEOTIDE SEQUENCE</scope>
</reference>
<keyword evidence="1" id="KW-1133">Transmembrane helix</keyword>
<protein>
    <submittedName>
        <fullName evidence="2">Uncharacterized protein</fullName>
    </submittedName>
</protein>
<keyword evidence="1" id="KW-0812">Transmembrane</keyword>
<name>A0A7G9Z287_9EURY</name>
<proteinExistence type="predicted"/>
<accession>A0A7G9Z287</accession>
<sequence length="259" mass="28236">MNTAMIAAVSIGLMLIGLVVSMAVRFVERKYGDPAATGAIVIGLLFEVLSIVFGIASLQPLGILSSGAAAIFLAWAGVVYVMYRTRRAKVIPPPLTLEPAECACVKKMGKDTFYEERKETWRTLWVSQFDCRPTSCSIIQRAWAYGDAYYIFWFTSGVASAEPSIEIKCVVDSYNECRAFWSETGAIEDTTRQMSVYIKNVIEPHGDEIEVVTKMGSALNASGGPSVTLTAGPIGITMPFPDASLSSVYAMGTYRWLCT</sequence>